<dbReference type="KEGG" id="lsf:I8J32_003020"/>
<dbReference type="EMBL" id="CP071518">
    <property type="protein sequence ID" value="QSX78913.1"/>
    <property type="molecule type" value="Genomic_DNA"/>
</dbReference>
<gene>
    <name evidence="1" type="ORF">I8J32_003020</name>
</gene>
<dbReference type="SUPFAM" id="SSF52540">
    <property type="entry name" value="P-loop containing nucleoside triphosphate hydrolases"/>
    <property type="match status" value="1"/>
</dbReference>
<sequence>MTLILHIGAGKCGSSAIQAALTQRPRFQRRDGSTVEYIAIDRQGQLVRGERLRESAGIAGYRTSPPARPMRDMDLAALAGALQDVGHDVVLSEEAWIYQAEHWADILQRTGMDAEVFAYVRPQVPLLNSAWWQWGAWKDKPFDEWMATRLRRSLWGARMQEWRSVPGVWSVNVRLLPDDVVADMYSHVLDVEPPEETAFVNASLPGDVLRLFQRNRELRPHAHAGRIDFVLSKLKLAGTTPWVLSPEWIARILSETQLDNEVLLSMLDEASAARMRADPRWWDAAAFQDKVAEPPTPVPLDPEALEKLCVELVKALGAPPAT</sequence>
<evidence type="ECO:0000313" key="2">
    <source>
        <dbReference type="Proteomes" id="UP000639274"/>
    </source>
</evidence>
<evidence type="ECO:0000313" key="1">
    <source>
        <dbReference type="EMBL" id="QSX78913.1"/>
    </source>
</evidence>
<keyword evidence="2" id="KW-1185">Reference proteome</keyword>
<dbReference type="Gene3D" id="3.40.50.300">
    <property type="entry name" value="P-loop containing nucleotide triphosphate hydrolases"/>
    <property type="match status" value="1"/>
</dbReference>
<evidence type="ECO:0008006" key="3">
    <source>
        <dbReference type="Google" id="ProtNLM"/>
    </source>
</evidence>
<dbReference type="RefSeq" id="WP_200615273.1">
    <property type="nucleotide sequence ID" value="NZ_CP071518.1"/>
</dbReference>
<organism evidence="1 2">
    <name type="scientific">Agrilutibacter solisilvae</name>
    <dbReference type="NCBI Taxonomy" id="2763317"/>
    <lineage>
        <taxon>Bacteria</taxon>
        <taxon>Pseudomonadati</taxon>
        <taxon>Pseudomonadota</taxon>
        <taxon>Gammaproteobacteria</taxon>
        <taxon>Lysobacterales</taxon>
        <taxon>Lysobacteraceae</taxon>
        <taxon>Agrilutibacter</taxon>
    </lineage>
</organism>
<reference evidence="1 2" key="1">
    <citation type="submission" date="2021-03" db="EMBL/GenBank/DDBJ databases">
        <title>Lysobacter sp. nov. isolated from soil of gangwondo yeongwol, south Korea.</title>
        <authorList>
            <person name="Kim K.R."/>
            <person name="Kim K.H."/>
            <person name="Jeon C.O."/>
        </authorList>
    </citation>
    <scope>NUCLEOTIDE SEQUENCE [LARGE SCALE GENOMIC DNA]</scope>
    <source>
        <strain evidence="1 2">R19</strain>
    </source>
</reference>
<dbReference type="AlphaFoldDB" id="A0A974Y0B2"/>
<dbReference type="InterPro" id="IPR027417">
    <property type="entry name" value="P-loop_NTPase"/>
</dbReference>
<accession>A0A974Y0B2</accession>
<protein>
    <recommendedName>
        <fullName evidence="3">Sulfotransferase family protein</fullName>
    </recommendedName>
</protein>
<name>A0A974Y0B2_9GAMM</name>
<dbReference type="Proteomes" id="UP000639274">
    <property type="component" value="Chromosome"/>
</dbReference>
<proteinExistence type="predicted"/>